<comment type="caution">
    <text evidence="1">The sequence shown here is derived from an EMBL/GenBank/DDBJ whole genome shotgun (WGS) entry which is preliminary data.</text>
</comment>
<dbReference type="AlphaFoldDB" id="A0A645ASU3"/>
<protein>
    <submittedName>
        <fullName evidence="1">Uncharacterized protein</fullName>
    </submittedName>
</protein>
<gene>
    <name evidence="1" type="ORF">SDC9_102625</name>
</gene>
<organism evidence="1">
    <name type="scientific">bioreactor metagenome</name>
    <dbReference type="NCBI Taxonomy" id="1076179"/>
    <lineage>
        <taxon>unclassified sequences</taxon>
        <taxon>metagenomes</taxon>
        <taxon>ecological metagenomes</taxon>
    </lineage>
</organism>
<name>A0A645ASU3_9ZZZZ</name>
<sequence length="84" mass="9449">MKVNNVESDILNAIQTLEKKIDGIAEQIKTENSPERLDGETIAVITAAAYNLFGRRVAVKNVRLLDDNPTGKKRFRQFSVVGYR</sequence>
<dbReference type="EMBL" id="VSSQ01015456">
    <property type="protein sequence ID" value="MPM55828.1"/>
    <property type="molecule type" value="Genomic_DNA"/>
</dbReference>
<accession>A0A645ASU3</accession>
<evidence type="ECO:0000313" key="1">
    <source>
        <dbReference type="EMBL" id="MPM55828.1"/>
    </source>
</evidence>
<reference evidence="1" key="1">
    <citation type="submission" date="2019-08" db="EMBL/GenBank/DDBJ databases">
        <authorList>
            <person name="Kucharzyk K."/>
            <person name="Murdoch R.W."/>
            <person name="Higgins S."/>
            <person name="Loffler F."/>
        </authorList>
    </citation>
    <scope>NUCLEOTIDE SEQUENCE</scope>
</reference>
<proteinExistence type="predicted"/>